<reference evidence="2 3" key="1">
    <citation type="submission" date="2015-09" db="EMBL/GenBank/DDBJ databases">
        <title>Identification and resolution of microdiversity through metagenomic sequencing of parallel consortia.</title>
        <authorList>
            <person name="Nelson W.C."/>
            <person name="Romine M.F."/>
            <person name="Lindemann S.R."/>
        </authorList>
    </citation>
    <scope>NUCLEOTIDE SEQUENCE [LARGE SCALE GENOMIC DNA]</scope>
    <source>
        <strain evidence="2">Ana</strain>
    </source>
</reference>
<sequence>MNHFDTLIRLLRDRRKFLDEVRNNEKLETKIASLLVSSSLFFAIYGAIIGAYSGFLQTLSSAIKLPALYLLTLLICLPTLYFFDILFGSRLNFKQYITMALTAVAVISVLLFSFAPVILFFLISVKDYFFFLLLNVLIMAITGSIGVRLFYKGMRDITSTPDIVSPVVSQKSRRYLLQGWVILYGLVGSQLGWTLRPFLGFDGEPFQMFRPEIEGNFYTQIARSIGIFLGWN</sequence>
<organism evidence="2 3">
    <name type="scientific">Phormidesmis priestleyi Ana</name>
    <dbReference type="NCBI Taxonomy" id="1666911"/>
    <lineage>
        <taxon>Bacteria</taxon>
        <taxon>Bacillati</taxon>
        <taxon>Cyanobacteriota</taxon>
        <taxon>Cyanophyceae</taxon>
        <taxon>Leptolyngbyales</taxon>
        <taxon>Leptolyngbyaceae</taxon>
        <taxon>Phormidesmis</taxon>
    </lineage>
</organism>
<proteinExistence type="predicted"/>
<feature type="transmembrane region" description="Helical" evidence="1">
    <location>
        <begin position="67"/>
        <end position="87"/>
    </location>
</feature>
<feature type="transmembrane region" description="Helical" evidence="1">
    <location>
        <begin position="129"/>
        <end position="151"/>
    </location>
</feature>
<name>A0A0P7ZX25_9CYAN</name>
<accession>A0A0P7ZX25</accession>
<dbReference type="EMBL" id="LJZR01000015">
    <property type="protein sequence ID" value="KPQ34951.1"/>
    <property type="molecule type" value="Genomic_DNA"/>
</dbReference>
<dbReference type="PATRIC" id="fig|1666911.3.peg.4615"/>
<dbReference type="AlphaFoldDB" id="A0A0P7ZX25"/>
<feature type="transmembrane region" description="Helical" evidence="1">
    <location>
        <begin position="99"/>
        <end position="123"/>
    </location>
</feature>
<evidence type="ECO:0008006" key="4">
    <source>
        <dbReference type="Google" id="ProtNLM"/>
    </source>
</evidence>
<evidence type="ECO:0000256" key="1">
    <source>
        <dbReference type="SAM" id="Phobius"/>
    </source>
</evidence>
<feature type="transmembrane region" description="Helical" evidence="1">
    <location>
        <begin position="31"/>
        <end position="55"/>
    </location>
</feature>
<dbReference type="Proteomes" id="UP000050465">
    <property type="component" value="Unassembled WGS sequence"/>
</dbReference>
<protein>
    <recommendedName>
        <fullName evidence="4">Actin-binding WH2 domain-containing protein</fullName>
    </recommendedName>
</protein>
<keyword evidence="1" id="KW-1133">Transmembrane helix</keyword>
<keyword evidence="1" id="KW-0472">Membrane</keyword>
<evidence type="ECO:0000313" key="2">
    <source>
        <dbReference type="EMBL" id="KPQ34951.1"/>
    </source>
</evidence>
<comment type="caution">
    <text evidence="2">The sequence shown here is derived from an EMBL/GenBank/DDBJ whole genome shotgun (WGS) entry which is preliminary data.</text>
</comment>
<evidence type="ECO:0000313" key="3">
    <source>
        <dbReference type="Proteomes" id="UP000050465"/>
    </source>
</evidence>
<feature type="transmembrane region" description="Helical" evidence="1">
    <location>
        <begin position="175"/>
        <end position="195"/>
    </location>
</feature>
<dbReference type="STRING" id="1666911.HLUCCA11_12335"/>
<keyword evidence="1" id="KW-0812">Transmembrane</keyword>
<gene>
    <name evidence="2" type="ORF">HLUCCA11_12335</name>
</gene>